<evidence type="ECO:0000256" key="2">
    <source>
        <dbReference type="ARBA" id="ARBA00023242"/>
    </source>
</evidence>
<keyword evidence="1" id="KW-0479">Metal-binding</keyword>
<keyword evidence="6" id="KW-1185">Reference proteome</keyword>
<feature type="compositionally biased region" description="Gly residues" evidence="3">
    <location>
        <begin position="415"/>
        <end position="425"/>
    </location>
</feature>
<feature type="compositionally biased region" description="Polar residues" evidence="3">
    <location>
        <begin position="102"/>
        <end position="121"/>
    </location>
</feature>
<feature type="domain" description="Zn(2)-C6 fungal-type" evidence="4">
    <location>
        <begin position="342"/>
        <end position="373"/>
    </location>
</feature>
<feature type="compositionally biased region" description="Low complexity" evidence="3">
    <location>
        <begin position="218"/>
        <end position="245"/>
    </location>
</feature>
<feature type="region of interest" description="Disordered" evidence="3">
    <location>
        <begin position="468"/>
        <end position="538"/>
    </location>
</feature>
<feature type="region of interest" description="Disordered" evidence="3">
    <location>
        <begin position="382"/>
        <end position="442"/>
    </location>
</feature>
<dbReference type="InterPro" id="IPR050335">
    <property type="entry name" value="ERT1_acuK_gluconeogen_tf"/>
</dbReference>
<reference evidence="5" key="1">
    <citation type="journal article" date="2020" name="Fungal Divers.">
        <title>Resolving the Mortierellaceae phylogeny through synthesis of multi-gene phylogenetics and phylogenomics.</title>
        <authorList>
            <person name="Vandepol N."/>
            <person name="Liber J."/>
            <person name="Desiro A."/>
            <person name="Na H."/>
            <person name="Kennedy M."/>
            <person name="Barry K."/>
            <person name="Grigoriev I.V."/>
            <person name="Miller A.N."/>
            <person name="O'Donnell K."/>
            <person name="Stajich J.E."/>
            <person name="Bonito G."/>
        </authorList>
    </citation>
    <scope>NUCLEOTIDE SEQUENCE</scope>
    <source>
        <strain evidence="5">BC1065</strain>
    </source>
</reference>
<dbReference type="CDD" id="cd00067">
    <property type="entry name" value="GAL4"/>
    <property type="match status" value="1"/>
</dbReference>
<feature type="compositionally biased region" description="Polar residues" evidence="3">
    <location>
        <begin position="246"/>
        <end position="256"/>
    </location>
</feature>
<dbReference type="Gene3D" id="4.10.240.10">
    <property type="entry name" value="Zn(2)-C6 fungal-type DNA-binding domain"/>
    <property type="match status" value="1"/>
</dbReference>
<name>A0A9P6QCK0_9FUNG</name>
<dbReference type="EMBL" id="JAAAJB010000165">
    <property type="protein sequence ID" value="KAG0263264.1"/>
    <property type="molecule type" value="Genomic_DNA"/>
</dbReference>
<comment type="caution">
    <text evidence="5">The sequence shown here is derived from an EMBL/GenBank/DDBJ whole genome shotgun (WGS) entry which is preliminary data.</text>
</comment>
<evidence type="ECO:0000313" key="6">
    <source>
        <dbReference type="Proteomes" id="UP000807716"/>
    </source>
</evidence>
<sequence length="538" mass="56403">MDSPSSNTNGSSNNNNNSNSNSHHFQPPPPPPVSSSYSPQGPMPSASQPQSLQGSPNSSTVNLSGPGSFSALPPPPPQTAYPATSSSHHHHPHSTFSSLSSQMVNLQVGSMPSSAQGSPVMNSMAPVGSTSATPGSMTPTSSSAAAQHGSLYFNPPSHPGGHYTVSSAYTSTQQQHYSNHQSPSMSASPLPGPKDTKPLMTGAGSANASFYYYGATSPQQQTQSLPPQHQQQQHQQQQQQSSHQQASAGQFQTPQQPLRPQYASLVPPLTDAQYAQYHQLLGSPFSSAPSTPYHSNHSTPYSSMPASPTLEYQQLAGGSATGADGSAMPLQQKPKRRQVKNACVNCQKACKKCDEGRPCQRCIKYGLTDTCVDSTRKVRKKGVKRGPYKRRPPPVQVGSASASTTPVLTHATLPGGPGGPGGPTGPAGYMSEPVSQLNSPTQSHMALPFATSNIGHLPSTLDFYNDSSNTGNYSFQPHRMDSQGGGGGGGGGPGGSQQQQQQSSSQQQSYMPPYTTSYSGQPLYASPYVPNNLPPNMS</sequence>
<feature type="compositionally biased region" description="Polar residues" evidence="3">
    <location>
        <begin position="45"/>
        <end position="62"/>
    </location>
</feature>
<dbReference type="PANTHER" id="PTHR47659:SF7">
    <property type="entry name" value="FUNGAL TRANSCRIPTIONAL REGULATORY PROTEIN, N-TERMINAL DOMAIN-CONTAINING PROTEIN"/>
    <property type="match status" value="1"/>
</dbReference>
<dbReference type="AlphaFoldDB" id="A0A9P6QCK0"/>
<evidence type="ECO:0000313" key="5">
    <source>
        <dbReference type="EMBL" id="KAG0263264.1"/>
    </source>
</evidence>
<accession>A0A9P6QCK0</accession>
<evidence type="ECO:0000256" key="3">
    <source>
        <dbReference type="SAM" id="MobiDB-lite"/>
    </source>
</evidence>
<organism evidence="5 6">
    <name type="scientific">Actinomortierella ambigua</name>
    <dbReference type="NCBI Taxonomy" id="1343610"/>
    <lineage>
        <taxon>Eukaryota</taxon>
        <taxon>Fungi</taxon>
        <taxon>Fungi incertae sedis</taxon>
        <taxon>Mucoromycota</taxon>
        <taxon>Mortierellomycotina</taxon>
        <taxon>Mortierellomycetes</taxon>
        <taxon>Mortierellales</taxon>
        <taxon>Mortierellaceae</taxon>
        <taxon>Actinomortierella</taxon>
    </lineage>
</organism>
<feature type="compositionally biased region" description="Gly residues" evidence="3">
    <location>
        <begin position="483"/>
        <end position="495"/>
    </location>
</feature>
<dbReference type="OrthoDB" id="5575144at2759"/>
<feature type="region of interest" description="Disordered" evidence="3">
    <location>
        <begin position="1"/>
        <end position="256"/>
    </location>
</feature>
<feature type="compositionally biased region" description="Polar residues" evidence="3">
    <location>
        <begin position="433"/>
        <end position="442"/>
    </location>
</feature>
<dbReference type="GO" id="GO:0000981">
    <property type="term" value="F:DNA-binding transcription factor activity, RNA polymerase II-specific"/>
    <property type="evidence" value="ECO:0007669"/>
    <property type="project" value="InterPro"/>
</dbReference>
<feature type="compositionally biased region" description="Low complexity" evidence="3">
    <location>
        <begin position="1"/>
        <end position="25"/>
    </location>
</feature>
<dbReference type="SMART" id="SM00066">
    <property type="entry name" value="GAL4"/>
    <property type="match status" value="1"/>
</dbReference>
<keyword evidence="2" id="KW-0539">Nucleus</keyword>
<feature type="compositionally biased region" description="Polar residues" evidence="3">
    <location>
        <begin position="164"/>
        <end position="187"/>
    </location>
</feature>
<dbReference type="GO" id="GO:0008270">
    <property type="term" value="F:zinc ion binding"/>
    <property type="evidence" value="ECO:0007669"/>
    <property type="project" value="InterPro"/>
</dbReference>
<evidence type="ECO:0000256" key="1">
    <source>
        <dbReference type="ARBA" id="ARBA00022723"/>
    </source>
</evidence>
<dbReference type="InterPro" id="IPR036864">
    <property type="entry name" value="Zn2-C6_fun-type_DNA-bd_sf"/>
</dbReference>
<dbReference type="SUPFAM" id="SSF57701">
    <property type="entry name" value="Zn2/Cys6 DNA-binding domain"/>
    <property type="match status" value="1"/>
</dbReference>
<evidence type="ECO:0000259" key="4">
    <source>
        <dbReference type="PROSITE" id="PS50048"/>
    </source>
</evidence>
<gene>
    <name evidence="5" type="ORF">DFQ27_001839</name>
</gene>
<feature type="compositionally biased region" description="Polar residues" evidence="3">
    <location>
        <begin position="128"/>
        <end position="145"/>
    </location>
</feature>
<protein>
    <recommendedName>
        <fullName evidence="4">Zn(2)-C6 fungal-type domain-containing protein</fullName>
    </recommendedName>
</protein>
<dbReference type="PROSITE" id="PS50048">
    <property type="entry name" value="ZN2_CY6_FUNGAL_2"/>
    <property type="match status" value="1"/>
</dbReference>
<dbReference type="PANTHER" id="PTHR47659">
    <property type="entry name" value="ZN(II)2CYS6 TRANSCRIPTION FACTOR (EUROFUNG)-RELATED"/>
    <property type="match status" value="1"/>
</dbReference>
<feature type="compositionally biased region" description="Polar residues" evidence="3">
    <location>
        <begin position="398"/>
        <end position="407"/>
    </location>
</feature>
<feature type="compositionally biased region" description="Low complexity" evidence="3">
    <location>
        <begin position="496"/>
        <end position="509"/>
    </location>
</feature>
<feature type="compositionally biased region" description="Basic residues" evidence="3">
    <location>
        <begin position="382"/>
        <end position="392"/>
    </location>
</feature>
<dbReference type="InterPro" id="IPR001138">
    <property type="entry name" value="Zn2Cys6_DnaBD"/>
</dbReference>
<dbReference type="Proteomes" id="UP000807716">
    <property type="component" value="Unassembled WGS sequence"/>
</dbReference>
<proteinExistence type="predicted"/>
<dbReference type="Pfam" id="PF00172">
    <property type="entry name" value="Zn_clus"/>
    <property type="match status" value="1"/>
</dbReference>